<evidence type="ECO:0000313" key="10">
    <source>
        <dbReference type="Proteomes" id="UP000786811"/>
    </source>
</evidence>
<comment type="similarity">
    <text evidence="2 8">Belongs to the PGAP3 family.</text>
</comment>
<evidence type="ECO:0000256" key="8">
    <source>
        <dbReference type="RuleBase" id="RU365066"/>
    </source>
</evidence>
<dbReference type="GO" id="GO:0005789">
    <property type="term" value="C:endoplasmic reticulum membrane"/>
    <property type="evidence" value="ECO:0007669"/>
    <property type="project" value="TreeGrafter"/>
</dbReference>
<dbReference type="PANTHER" id="PTHR13148:SF0">
    <property type="entry name" value="POST-GPI ATTACHMENT TO PROTEINS FACTOR 3"/>
    <property type="match status" value="1"/>
</dbReference>
<evidence type="ECO:0000256" key="3">
    <source>
        <dbReference type="ARBA" id="ARBA00022502"/>
    </source>
</evidence>
<keyword evidence="3 8" id="KW-0337">GPI-anchor biosynthesis</keyword>
<feature type="transmembrane region" description="Helical" evidence="8">
    <location>
        <begin position="202"/>
        <end position="225"/>
    </location>
</feature>
<dbReference type="OrthoDB" id="419770at2759"/>
<feature type="transmembrane region" description="Helical" evidence="8">
    <location>
        <begin position="231"/>
        <end position="249"/>
    </location>
</feature>
<keyword evidence="5 8" id="KW-0732">Signal</keyword>
<evidence type="ECO:0000256" key="2">
    <source>
        <dbReference type="ARBA" id="ARBA00006387"/>
    </source>
</evidence>
<keyword evidence="4 8" id="KW-0812">Transmembrane</keyword>
<evidence type="ECO:0000313" key="9">
    <source>
        <dbReference type="EMBL" id="CAG5090203.1"/>
    </source>
</evidence>
<reference evidence="9" key="1">
    <citation type="submission" date="2021-04" db="EMBL/GenBank/DDBJ databases">
        <authorList>
            <person name="Chebbi M.A.C M."/>
        </authorList>
    </citation>
    <scope>NUCLEOTIDE SEQUENCE</scope>
</reference>
<keyword evidence="10" id="KW-1185">Reference proteome</keyword>
<evidence type="ECO:0000256" key="1">
    <source>
        <dbReference type="ARBA" id="ARBA00004127"/>
    </source>
</evidence>
<evidence type="ECO:0000256" key="4">
    <source>
        <dbReference type="ARBA" id="ARBA00022692"/>
    </source>
</evidence>
<dbReference type="GO" id="GO:0006506">
    <property type="term" value="P:GPI anchor biosynthetic process"/>
    <property type="evidence" value="ECO:0007669"/>
    <property type="project" value="UniProtKB-KW"/>
</dbReference>
<feature type="transmembrane region" description="Helical" evidence="8">
    <location>
        <begin position="173"/>
        <end position="190"/>
    </location>
</feature>
<dbReference type="EMBL" id="CAJNRD030001119">
    <property type="protein sequence ID" value="CAG5090203.1"/>
    <property type="molecule type" value="Genomic_DNA"/>
</dbReference>
<dbReference type="AlphaFoldDB" id="A0A8J2HAA7"/>
<dbReference type="GO" id="GO:0000139">
    <property type="term" value="C:Golgi membrane"/>
    <property type="evidence" value="ECO:0007669"/>
    <property type="project" value="UniProtKB-SubCell"/>
</dbReference>
<organism evidence="9 10">
    <name type="scientific">Cotesia congregata</name>
    <name type="common">Parasitoid wasp</name>
    <name type="synonym">Apanteles congregatus</name>
    <dbReference type="NCBI Taxonomy" id="51543"/>
    <lineage>
        <taxon>Eukaryota</taxon>
        <taxon>Metazoa</taxon>
        <taxon>Ecdysozoa</taxon>
        <taxon>Arthropoda</taxon>
        <taxon>Hexapoda</taxon>
        <taxon>Insecta</taxon>
        <taxon>Pterygota</taxon>
        <taxon>Neoptera</taxon>
        <taxon>Endopterygota</taxon>
        <taxon>Hymenoptera</taxon>
        <taxon>Apocrita</taxon>
        <taxon>Ichneumonoidea</taxon>
        <taxon>Braconidae</taxon>
        <taxon>Microgastrinae</taxon>
        <taxon>Cotesia</taxon>
    </lineage>
</organism>
<keyword evidence="6 8" id="KW-1133">Transmembrane helix</keyword>
<proteinExistence type="inferred from homology"/>
<comment type="caution">
    <text evidence="9">The sequence shown here is derived from an EMBL/GenBank/DDBJ whole genome shotgun (WGS) entry which is preliminary data.</text>
</comment>
<name>A0A8J2HAA7_COTCN</name>
<feature type="signal peptide" evidence="8">
    <location>
        <begin position="1"/>
        <end position="20"/>
    </location>
</feature>
<evidence type="ECO:0000256" key="5">
    <source>
        <dbReference type="ARBA" id="ARBA00022729"/>
    </source>
</evidence>
<comment type="function">
    <text evidence="8">Involved in the lipid remodeling steps of GPI-anchor maturation.</text>
</comment>
<dbReference type="GO" id="GO:0016788">
    <property type="term" value="F:hydrolase activity, acting on ester bonds"/>
    <property type="evidence" value="ECO:0007669"/>
    <property type="project" value="TreeGrafter"/>
</dbReference>
<sequence>MTNFYLFLLISAFIYENVSASTGDRSQFYRQCLIVCYSTSCKHNVEFEVVSFEDGGFLSWSCEENCRYDCMWETVNHFVDHGHHVPQFHGKICLNAWFWSAVFHARDKPFTEVMDYSCAFTMVITLLFCMLTRILHKNNKILAVITFGYICILVTHLSHLWSGSINYGYNMKINIFFGFLTFLITMIWWYRNSSKLSHSYLIGWFTILTVAVTLLEVADFPPIFWTLDAHALWHASTAPLVYLLYKFIISDCHYLRKQYSYQVISDIHID</sequence>
<feature type="chain" id="PRO_5035340388" description="Post-GPI attachment to proteins factor 3" evidence="8">
    <location>
        <begin position="21"/>
        <end position="270"/>
    </location>
</feature>
<comment type="caution">
    <text evidence="8">Lacks conserved residue(s) required for the propagation of feature annotation.</text>
</comment>
<evidence type="ECO:0000256" key="7">
    <source>
        <dbReference type="ARBA" id="ARBA00023136"/>
    </source>
</evidence>
<feature type="transmembrane region" description="Helical" evidence="8">
    <location>
        <begin position="113"/>
        <end position="134"/>
    </location>
</feature>
<keyword evidence="8" id="KW-0333">Golgi apparatus</keyword>
<dbReference type="InterPro" id="IPR007217">
    <property type="entry name" value="Per1-like"/>
</dbReference>
<evidence type="ECO:0000256" key="6">
    <source>
        <dbReference type="ARBA" id="ARBA00022989"/>
    </source>
</evidence>
<gene>
    <name evidence="9" type="ORF">HICCMSTLAB_LOCUS5531</name>
</gene>
<dbReference type="PANTHER" id="PTHR13148">
    <property type="entry name" value="PER1-RELATED"/>
    <property type="match status" value="1"/>
</dbReference>
<protein>
    <recommendedName>
        <fullName evidence="8">Post-GPI attachment to proteins factor 3</fullName>
    </recommendedName>
</protein>
<accession>A0A8J2HAA7</accession>
<feature type="transmembrane region" description="Helical" evidence="8">
    <location>
        <begin position="141"/>
        <end position="161"/>
    </location>
</feature>
<dbReference type="Pfam" id="PF04080">
    <property type="entry name" value="Per1"/>
    <property type="match status" value="2"/>
</dbReference>
<comment type="subcellular location">
    <subcellularLocation>
        <location evidence="1">Endomembrane system</location>
        <topology evidence="1">Multi-pass membrane protein</topology>
    </subcellularLocation>
    <subcellularLocation>
        <location evidence="8">Golgi apparatus membrane</location>
        <topology evidence="8">Multi-pass membrane protein</topology>
    </subcellularLocation>
</comment>
<keyword evidence="7 8" id="KW-0472">Membrane</keyword>
<dbReference type="Proteomes" id="UP000786811">
    <property type="component" value="Unassembled WGS sequence"/>
</dbReference>